<feature type="chain" id="PRO_5047403435" description="carbonic anhydrase" evidence="8">
    <location>
        <begin position="21"/>
        <end position="314"/>
    </location>
</feature>
<evidence type="ECO:0000256" key="6">
    <source>
        <dbReference type="ARBA" id="ARBA00048348"/>
    </source>
</evidence>
<keyword evidence="11" id="KW-1185">Reference proteome</keyword>
<comment type="similarity">
    <text evidence="1">Belongs to the alpha-carbonic anhydrase family.</text>
</comment>
<dbReference type="CDD" id="cd03124">
    <property type="entry name" value="alpha_CA_prokaryotic_like"/>
    <property type="match status" value="1"/>
</dbReference>
<dbReference type="Proteomes" id="UP001498476">
    <property type="component" value="Unassembled WGS sequence"/>
</dbReference>
<reference evidence="10 11" key="1">
    <citation type="journal article" date="2025" name="Microbiol. Resour. Announc.">
        <title>Draft genome sequences for Neonectria magnoliae and Neonectria punicea, canker pathogens of Liriodendron tulipifera and Acer saccharum in West Virginia.</title>
        <authorList>
            <person name="Petronek H.M."/>
            <person name="Kasson M.T."/>
            <person name="Metheny A.M."/>
            <person name="Stauder C.M."/>
            <person name="Lovett B."/>
            <person name="Lynch S.C."/>
            <person name="Garnas J.R."/>
            <person name="Kasson L.R."/>
            <person name="Stajich J.E."/>
        </authorList>
    </citation>
    <scope>NUCLEOTIDE SEQUENCE [LARGE SCALE GENOMIC DNA]</scope>
    <source>
        <strain evidence="10 11">NRRL 64653</strain>
    </source>
</reference>
<keyword evidence="8" id="KW-0732">Signal</keyword>
<sequence length="314" mass="33028">MAPSTVTFGLLAIFASRALASCAYGTHLHPRAEAGEFEAPKFGYIGPLGPTNWQGLDAANVLCATGSNQSPIDMVSSSFTVVPGSELGITIPDLEAGAEFENLGTNVEVIAEGGSITVGDVDYTLQQFHFHLPSEHLDNGTSMAMEMHMVWQSEDEQIAVIGVYIDLDDGAAAAKTKSKTKSRKSRSIAAREAKSLNNSKSSSIKAATSSTLLETVLGSVDQIPTPGDVVTTEPLVMSELVKTLAAGSFQSYSGSLTTPPCSEGVHWFVSTQSLSIKTSTFLKARSVLGFNSRFPQNAPGESNIISLASAAMDD</sequence>
<keyword evidence="5" id="KW-0456">Lyase</keyword>
<dbReference type="InterPro" id="IPR041891">
    <property type="entry name" value="Alpha_CA_prokaryot-like"/>
</dbReference>
<comment type="catalytic activity">
    <reaction evidence="6">
        <text>hydrogencarbonate + H(+) = CO2 + H2O</text>
        <dbReference type="Rhea" id="RHEA:10748"/>
        <dbReference type="ChEBI" id="CHEBI:15377"/>
        <dbReference type="ChEBI" id="CHEBI:15378"/>
        <dbReference type="ChEBI" id="CHEBI:16526"/>
        <dbReference type="ChEBI" id="CHEBI:17544"/>
        <dbReference type="EC" id="4.2.1.1"/>
    </reaction>
</comment>
<evidence type="ECO:0000313" key="11">
    <source>
        <dbReference type="Proteomes" id="UP001498476"/>
    </source>
</evidence>
<proteinExistence type="inferred from homology"/>
<comment type="caution">
    <text evidence="10">The sequence shown here is derived from an EMBL/GenBank/DDBJ whole genome shotgun (WGS) entry which is preliminary data.</text>
</comment>
<name>A0ABR1GWD2_9HYPO</name>
<keyword evidence="4" id="KW-0862">Zinc</keyword>
<evidence type="ECO:0000256" key="5">
    <source>
        <dbReference type="ARBA" id="ARBA00023239"/>
    </source>
</evidence>
<dbReference type="PANTHER" id="PTHR18952:SF265">
    <property type="entry name" value="CARBONIC ANHYDRASE"/>
    <property type="match status" value="1"/>
</dbReference>
<dbReference type="Pfam" id="PF00194">
    <property type="entry name" value="Carb_anhydrase"/>
    <property type="match status" value="1"/>
</dbReference>
<dbReference type="PROSITE" id="PS51144">
    <property type="entry name" value="ALPHA_CA_2"/>
    <property type="match status" value="1"/>
</dbReference>
<feature type="compositionally biased region" description="Basic residues" evidence="7">
    <location>
        <begin position="176"/>
        <end position="186"/>
    </location>
</feature>
<evidence type="ECO:0000259" key="9">
    <source>
        <dbReference type="PROSITE" id="PS51144"/>
    </source>
</evidence>
<gene>
    <name evidence="10" type="ORF">QQX98_008006</name>
</gene>
<dbReference type="InterPro" id="IPR001148">
    <property type="entry name" value="CA_dom"/>
</dbReference>
<dbReference type="SUPFAM" id="SSF51069">
    <property type="entry name" value="Carbonic anhydrase"/>
    <property type="match status" value="1"/>
</dbReference>
<evidence type="ECO:0000256" key="4">
    <source>
        <dbReference type="ARBA" id="ARBA00022833"/>
    </source>
</evidence>
<feature type="domain" description="Alpha-carbonic anhydrase" evidence="9">
    <location>
        <begin position="40"/>
        <end position="314"/>
    </location>
</feature>
<dbReference type="PANTHER" id="PTHR18952">
    <property type="entry name" value="CARBONIC ANHYDRASE"/>
    <property type="match status" value="1"/>
</dbReference>
<evidence type="ECO:0000256" key="3">
    <source>
        <dbReference type="ARBA" id="ARBA00022723"/>
    </source>
</evidence>
<accession>A0ABR1GWD2</accession>
<feature type="region of interest" description="Disordered" evidence="7">
    <location>
        <begin position="175"/>
        <end position="194"/>
    </location>
</feature>
<dbReference type="InterPro" id="IPR036398">
    <property type="entry name" value="CA_dom_sf"/>
</dbReference>
<evidence type="ECO:0000256" key="1">
    <source>
        <dbReference type="ARBA" id="ARBA00010718"/>
    </source>
</evidence>
<dbReference type="InterPro" id="IPR023561">
    <property type="entry name" value="Carbonic_anhydrase_a-class"/>
</dbReference>
<dbReference type="Gene3D" id="3.10.200.10">
    <property type="entry name" value="Alpha carbonic anhydrase"/>
    <property type="match status" value="1"/>
</dbReference>
<keyword evidence="3" id="KW-0479">Metal-binding</keyword>
<organism evidence="10 11">
    <name type="scientific">Neonectria punicea</name>
    <dbReference type="NCBI Taxonomy" id="979145"/>
    <lineage>
        <taxon>Eukaryota</taxon>
        <taxon>Fungi</taxon>
        <taxon>Dikarya</taxon>
        <taxon>Ascomycota</taxon>
        <taxon>Pezizomycotina</taxon>
        <taxon>Sordariomycetes</taxon>
        <taxon>Hypocreomycetidae</taxon>
        <taxon>Hypocreales</taxon>
        <taxon>Nectriaceae</taxon>
        <taxon>Neonectria</taxon>
    </lineage>
</organism>
<evidence type="ECO:0000313" key="10">
    <source>
        <dbReference type="EMBL" id="KAK7413120.1"/>
    </source>
</evidence>
<dbReference type="EMBL" id="JAZAVJ010000139">
    <property type="protein sequence ID" value="KAK7413120.1"/>
    <property type="molecule type" value="Genomic_DNA"/>
</dbReference>
<evidence type="ECO:0000256" key="2">
    <source>
        <dbReference type="ARBA" id="ARBA00012925"/>
    </source>
</evidence>
<evidence type="ECO:0000256" key="8">
    <source>
        <dbReference type="SAM" id="SignalP"/>
    </source>
</evidence>
<evidence type="ECO:0000256" key="7">
    <source>
        <dbReference type="SAM" id="MobiDB-lite"/>
    </source>
</evidence>
<dbReference type="EC" id="4.2.1.1" evidence="2"/>
<protein>
    <recommendedName>
        <fullName evidence="2">carbonic anhydrase</fullName>
        <ecNumber evidence="2">4.2.1.1</ecNumber>
    </recommendedName>
</protein>
<dbReference type="SMART" id="SM01057">
    <property type="entry name" value="Carb_anhydrase"/>
    <property type="match status" value="1"/>
</dbReference>
<feature type="signal peptide" evidence="8">
    <location>
        <begin position="1"/>
        <end position="20"/>
    </location>
</feature>